<proteinExistence type="inferred from homology"/>
<accession>A0A7I8L0A9</accession>
<evidence type="ECO:0000313" key="2">
    <source>
        <dbReference type="EMBL" id="CAA7403479.1"/>
    </source>
</evidence>
<name>A0A7I8L0A9_SPIIN</name>
<dbReference type="Pfam" id="PF02519">
    <property type="entry name" value="Auxin_inducible"/>
    <property type="match status" value="1"/>
</dbReference>
<dbReference type="PANTHER" id="PTHR31929">
    <property type="entry name" value="SAUR-LIKE AUXIN-RESPONSIVE PROTEIN FAMILY-RELATED"/>
    <property type="match status" value="1"/>
</dbReference>
<dbReference type="GO" id="GO:0009733">
    <property type="term" value="P:response to auxin"/>
    <property type="evidence" value="ECO:0007669"/>
    <property type="project" value="InterPro"/>
</dbReference>
<dbReference type="AlphaFoldDB" id="A0A7I8L0A9"/>
<protein>
    <submittedName>
        <fullName evidence="2">Uncharacterized protein</fullName>
    </submittedName>
</protein>
<organism evidence="2 3">
    <name type="scientific">Spirodela intermedia</name>
    <name type="common">Intermediate duckweed</name>
    <dbReference type="NCBI Taxonomy" id="51605"/>
    <lineage>
        <taxon>Eukaryota</taxon>
        <taxon>Viridiplantae</taxon>
        <taxon>Streptophyta</taxon>
        <taxon>Embryophyta</taxon>
        <taxon>Tracheophyta</taxon>
        <taxon>Spermatophyta</taxon>
        <taxon>Magnoliopsida</taxon>
        <taxon>Liliopsida</taxon>
        <taxon>Araceae</taxon>
        <taxon>Lemnoideae</taxon>
        <taxon>Spirodela</taxon>
    </lineage>
</organism>
<reference evidence="2" key="1">
    <citation type="submission" date="2020-02" db="EMBL/GenBank/DDBJ databases">
        <authorList>
            <person name="Scholz U."/>
            <person name="Mascher M."/>
            <person name="Fiebig A."/>
        </authorList>
    </citation>
    <scope>NUCLEOTIDE SEQUENCE</scope>
</reference>
<dbReference type="EMBL" id="LR746273">
    <property type="protein sequence ID" value="CAA7403479.1"/>
    <property type="molecule type" value="Genomic_DNA"/>
</dbReference>
<dbReference type="Proteomes" id="UP000663760">
    <property type="component" value="Chromosome 10"/>
</dbReference>
<dbReference type="OrthoDB" id="1841988at2759"/>
<dbReference type="InterPro" id="IPR003676">
    <property type="entry name" value="SAUR_fam"/>
</dbReference>
<gene>
    <name evidence="2" type="ORF">SI8410_10014157</name>
</gene>
<comment type="similarity">
    <text evidence="1">Belongs to the ARG7 family.</text>
</comment>
<evidence type="ECO:0000256" key="1">
    <source>
        <dbReference type="ARBA" id="ARBA00006974"/>
    </source>
</evidence>
<evidence type="ECO:0000313" key="3">
    <source>
        <dbReference type="Proteomes" id="UP000663760"/>
    </source>
</evidence>
<sequence>MALRKSSRLRQETVLRQLVQRCSSSGRKRCCQEGFPMDVPRGHFAVYVGDSRNRHIVPISLLSHPQFQLLLQWAEEEFGFDHQMGLTLPCDELFFISLTSALR</sequence>
<keyword evidence="3" id="KW-1185">Reference proteome</keyword>